<name>A0A346Y2Y3_9ACTN</name>
<dbReference type="NCBIfam" id="NF033516">
    <property type="entry name" value="transpos_IS3"/>
    <property type="match status" value="1"/>
</dbReference>
<dbReference type="PANTHER" id="PTHR46889:SF5">
    <property type="entry name" value="INTEGRASE PROTEIN"/>
    <property type="match status" value="1"/>
</dbReference>
<evidence type="ECO:0000313" key="3">
    <source>
        <dbReference type="EMBL" id="AXV08830.1"/>
    </source>
</evidence>
<organism evidence="3 4">
    <name type="scientific">Euzebya pacifica</name>
    <dbReference type="NCBI Taxonomy" id="1608957"/>
    <lineage>
        <taxon>Bacteria</taxon>
        <taxon>Bacillati</taxon>
        <taxon>Actinomycetota</taxon>
        <taxon>Nitriliruptoria</taxon>
        <taxon>Euzebyales</taxon>
    </lineage>
</organism>
<keyword evidence="4" id="KW-1185">Reference proteome</keyword>
<evidence type="ECO:0000259" key="2">
    <source>
        <dbReference type="PROSITE" id="PS50994"/>
    </source>
</evidence>
<proteinExistence type="predicted"/>
<feature type="compositionally biased region" description="Polar residues" evidence="1">
    <location>
        <begin position="322"/>
        <end position="342"/>
    </location>
</feature>
<feature type="domain" description="Integrase catalytic" evidence="2">
    <location>
        <begin position="125"/>
        <end position="290"/>
    </location>
</feature>
<evidence type="ECO:0000256" key="1">
    <source>
        <dbReference type="SAM" id="MobiDB-lite"/>
    </source>
</evidence>
<dbReference type="InterPro" id="IPR012337">
    <property type="entry name" value="RNaseH-like_sf"/>
</dbReference>
<dbReference type="InterPro" id="IPR050900">
    <property type="entry name" value="Transposase_IS3/IS150/IS904"/>
</dbReference>
<reference evidence="3 4" key="1">
    <citation type="submission" date="2018-09" db="EMBL/GenBank/DDBJ databases">
        <title>Complete genome sequence of Euzebya sp. DY32-46 isolated from seawater of Pacific Ocean.</title>
        <authorList>
            <person name="Xu L."/>
            <person name="Wu Y.-H."/>
            <person name="Xu X.-W."/>
        </authorList>
    </citation>
    <scope>NUCLEOTIDE SEQUENCE [LARGE SCALE GENOMIC DNA]</scope>
    <source>
        <strain evidence="3 4">DY32-46</strain>
    </source>
</reference>
<gene>
    <name evidence="3" type="ORF">DVS28_a4163</name>
</gene>
<protein>
    <submittedName>
        <fullName evidence="3">Mobile element protein</fullName>
    </submittedName>
</protein>
<sequence length="342" mass="39080">MTAIQDDAIAELAPLIGTARACRAVGRSRASWYRTHHPRPKPPPRPRQRPARALTDAERAEVIGLLTSQRFCDLPPAQVWARLLDEDSDYLCSISTMYRLLREQRMVRERRRQASHPAHVKPELVATAPNQVWSWDITKLRGPWKWTWYQLYVVIDVYSRYAVGWTVATRESAALARDLLDACTKAEHIGRDQLTIHADRGTSMTSRTVAQLLADLGVTRSHSRPHVSNDNPYSEAQFKTLKYAPTFPGRFTDLGHARRFTDDFLTYYNTIHRHSGIGLHTPADVHTGRHHHIRKARQRVLDDAYAQHPERFRSRPHAPTIPATSWINPPTPETNSDLSHPA</sequence>
<dbReference type="KEGG" id="euz:DVS28_a4163"/>
<dbReference type="InterPro" id="IPR048020">
    <property type="entry name" value="Transpos_IS3"/>
</dbReference>
<feature type="compositionally biased region" description="Basic residues" evidence="1">
    <location>
        <begin position="34"/>
        <end position="50"/>
    </location>
</feature>
<dbReference type="SUPFAM" id="SSF53098">
    <property type="entry name" value="Ribonuclease H-like"/>
    <property type="match status" value="1"/>
</dbReference>
<dbReference type="Gene3D" id="3.30.420.10">
    <property type="entry name" value="Ribonuclease H-like superfamily/Ribonuclease H"/>
    <property type="match status" value="1"/>
</dbReference>
<dbReference type="InterPro" id="IPR001584">
    <property type="entry name" value="Integrase_cat-core"/>
</dbReference>
<dbReference type="GO" id="GO:0003676">
    <property type="term" value="F:nucleic acid binding"/>
    <property type="evidence" value="ECO:0007669"/>
    <property type="project" value="InterPro"/>
</dbReference>
<accession>A0A346Y2Y3</accession>
<dbReference type="GO" id="GO:0015074">
    <property type="term" value="P:DNA integration"/>
    <property type="evidence" value="ECO:0007669"/>
    <property type="project" value="InterPro"/>
</dbReference>
<dbReference type="EMBL" id="CP031165">
    <property type="protein sequence ID" value="AXV08830.1"/>
    <property type="molecule type" value="Genomic_DNA"/>
</dbReference>
<dbReference type="Pfam" id="PF00665">
    <property type="entry name" value="rve"/>
    <property type="match status" value="1"/>
</dbReference>
<feature type="region of interest" description="Disordered" evidence="1">
    <location>
        <begin position="310"/>
        <end position="342"/>
    </location>
</feature>
<dbReference type="AlphaFoldDB" id="A0A346Y2Y3"/>
<dbReference type="PANTHER" id="PTHR46889">
    <property type="entry name" value="TRANSPOSASE INSF FOR INSERTION SEQUENCE IS3B-RELATED"/>
    <property type="match status" value="1"/>
</dbReference>
<evidence type="ECO:0000313" key="4">
    <source>
        <dbReference type="Proteomes" id="UP000264006"/>
    </source>
</evidence>
<dbReference type="InterPro" id="IPR036397">
    <property type="entry name" value="RNaseH_sf"/>
</dbReference>
<dbReference type="Proteomes" id="UP000264006">
    <property type="component" value="Chromosome"/>
</dbReference>
<feature type="region of interest" description="Disordered" evidence="1">
    <location>
        <begin position="31"/>
        <end position="53"/>
    </location>
</feature>
<dbReference type="PROSITE" id="PS50994">
    <property type="entry name" value="INTEGRASE"/>
    <property type="match status" value="1"/>
</dbReference>